<sequence>MHRGAAISTEKPPSILVLRYALRRFYDTHARCYVSGERLRELAATGAAFSVIDAETAEDVTAAIIPDCSSPAAGIFTAREHREATGDGGVSRASSGFRD</sequence>
<feature type="domain" description="PHA accumulation regulator DNA-binding N-terminal" evidence="2">
    <location>
        <begin position="19"/>
        <end position="65"/>
    </location>
</feature>
<name>A0A4Z0NE62_9HYPH</name>
<dbReference type="AlphaFoldDB" id="A0A4Z0NE62"/>
<evidence type="ECO:0000256" key="1">
    <source>
        <dbReference type="SAM" id="MobiDB-lite"/>
    </source>
</evidence>
<dbReference type="EMBL" id="SRLB01000069">
    <property type="protein sequence ID" value="TGD91913.1"/>
    <property type="molecule type" value="Genomic_DNA"/>
</dbReference>
<organism evidence="3 4">
    <name type="scientific">Methylobacterium nonmethylotrophicum</name>
    <dbReference type="NCBI Taxonomy" id="1141884"/>
    <lineage>
        <taxon>Bacteria</taxon>
        <taxon>Pseudomonadati</taxon>
        <taxon>Pseudomonadota</taxon>
        <taxon>Alphaproteobacteria</taxon>
        <taxon>Hyphomicrobiales</taxon>
        <taxon>Methylobacteriaceae</taxon>
        <taxon>Methylobacterium</taxon>
    </lineage>
</organism>
<proteinExistence type="predicted"/>
<dbReference type="Pfam" id="PF07879">
    <property type="entry name" value="PHB_acc_N"/>
    <property type="match status" value="1"/>
</dbReference>
<evidence type="ECO:0000313" key="4">
    <source>
        <dbReference type="Proteomes" id="UP000297535"/>
    </source>
</evidence>
<evidence type="ECO:0000313" key="3">
    <source>
        <dbReference type="EMBL" id="TGD91913.1"/>
    </source>
</evidence>
<comment type="caution">
    <text evidence="3">The sequence shown here is derived from an EMBL/GenBank/DDBJ whole genome shotgun (WGS) entry which is preliminary data.</text>
</comment>
<gene>
    <name evidence="3" type="ORF">EU555_35395</name>
</gene>
<feature type="region of interest" description="Disordered" evidence="1">
    <location>
        <begin position="80"/>
        <end position="99"/>
    </location>
</feature>
<evidence type="ECO:0000259" key="2">
    <source>
        <dbReference type="Pfam" id="PF07879"/>
    </source>
</evidence>
<dbReference type="InterPro" id="IPR012909">
    <property type="entry name" value="PHA_DNA-bd_N"/>
</dbReference>
<dbReference type="RefSeq" id="WP_135420010.1">
    <property type="nucleotide sequence ID" value="NZ_SRLB01000069.1"/>
</dbReference>
<accession>A0A4Z0NE62</accession>
<dbReference type="Proteomes" id="UP000297535">
    <property type="component" value="Unassembled WGS sequence"/>
</dbReference>
<dbReference type="OrthoDB" id="9947860at2"/>
<reference evidence="3 4" key="1">
    <citation type="submission" date="2019-04" db="EMBL/GenBank/DDBJ databases">
        <authorList>
            <person name="Feng G."/>
            <person name="Zhu H."/>
        </authorList>
    </citation>
    <scope>NUCLEOTIDE SEQUENCE [LARGE SCALE GENOMIC DNA]</scope>
    <source>
        <strain evidence="3 4">6HR-1</strain>
    </source>
</reference>
<keyword evidence="4" id="KW-1185">Reference proteome</keyword>
<protein>
    <recommendedName>
        <fullName evidence="2">PHA accumulation regulator DNA-binding N-terminal domain-containing protein</fullName>
    </recommendedName>
</protein>